<proteinExistence type="inferred from homology"/>
<protein>
    <submittedName>
        <fullName evidence="8">Acyl-CoA dehydrogenase family protein</fullName>
        <ecNumber evidence="8">1.-.-.-</ecNumber>
    </submittedName>
</protein>
<dbReference type="Proteomes" id="UP001589867">
    <property type="component" value="Unassembled WGS sequence"/>
</dbReference>
<keyword evidence="9" id="KW-1185">Reference proteome</keyword>
<name>A0ABV6MHN9_9ACTN</name>
<dbReference type="InterPro" id="IPR037069">
    <property type="entry name" value="AcylCoA_DH/ox_N_sf"/>
</dbReference>
<evidence type="ECO:0000256" key="5">
    <source>
        <dbReference type="ARBA" id="ARBA00023002"/>
    </source>
</evidence>
<dbReference type="InterPro" id="IPR009100">
    <property type="entry name" value="AcylCoA_DH/oxidase_NM_dom_sf"/>
</dbReference>
<reference evidence="8 9" key="1">
    <citation type="submission" date="2024-09" db="EMBL/GenBank/DDBJ databases">
        <authorList>
            <person name="Sun Q."/>
            <person name="Mori K."/>
        </authorList>
    </citation>
    <scope>NUCLEOTIDE SEQUENCE [LARGE SCALE GENOMIC DNA]</scope>
    <source>
        <strain evidence="8 9">TBRC 3947</strain>
    </source>
</reference>
<evidence type="ECO:0000256" key="2">
    <source>
        <dbReference type="ARBA" id="ARBA00009347"/>
    </source>
</evidence>
<dbReference type="Pfam" id="PF00441">
    <property type="entry name" value="Acyl-CoA_dh_1"/>
    <property type="match status" value="1"/>
</dbReference>
<keyword evidence="5 8" id="KW-0560">Oxidoreductase</keyword>
<evidence type="ECO:0000259" key="6">
    <source>
        <dbReference type="Pfam" id="PF00441"/>
    </source>
</evidence>
<dbReference type="PANTHER" id="PTHR43884">
    <property type="entry name" value="ACYL-COA DEHYDROGENASE"/>
    <property type="match status" value="1"/>
</dbReference>
<dbReference type="InterPro" id="IPR009075">
    <property type="entry name" value="AcylCo_DH/oxidase_C"/>
</dbReference>
<organism evidence="8 9">
    <name type="scientific">Phytohabitans kaempferiae</name>
    <dbReference type="NCBI Taxonomy" id="1620943"/>
    <lineage>
        <taxon>Bacteria</taxon>
        <taxon>Bacillati</taxon>
        <taxon>Actinomycetota</taxon>
        <taxon>Actinomycetes</taxon>
        <taxon>Micromonosporales</taxon>
        <taxon>Micromonosporaceae</taxon>
    </lineage>
</organism>
<gene>
    <name evidence="8" type="ORF">ACFFIA_40705</name>
</gene>
<comment type="cofactor">
    <cofactor evidence="1">
        <name>FAD</name>
        <dbReference type="ChEBI" id="CHEBI:57692"/>
    </cofactor>
</comment>
<comment type="caution">
    <text evidence="8">The sequence shown here is derived from an EMBL/GenBank/DDBJ whole genome shotgun (WGS) entry which is preliminary data.</text>
</comment>
<dbReference type="EMBL" id="JBHLUH010000094">
    <property type="protein sequence ID" value="MFC0533942.1"/>
    <property type="molecule type" value="Genomic_DNA"/>
</dbReference>
<dbReference type="Pfam" id="PF02771">
    <property type="entry name" value="Acyl-CoA_dh_N"/>
    <property type="match status" value="1"/>
</dbReference>
<keyword evidence="4" id="KW-0274">FAD</keyword>
<dbReference type="InterPro" id="IPR036250">
    <property type="entry name" value="AcylCo_DH-like_C"/>
</dbReference>
<dbReference type="SUPFAM" id="SSF47203">
    <property type="entry name" value="Acyl-CoA dehydrogenase C-terminal domain-like"/>
    <property type="match status" value="1"/>
</dbReference>
<comment type="similarity">
    <text evidence="2">Belongs to the acyl-CoA dehydrogenase family.</text>
</comment>
<sequence>MSASTVPDLRYDDTEEDLRASLRALLSTEDRFTDTLARIDGGEPYDAKLWRVLAGEMGLAGLLVPEALGGAGAGHRVTSLVLEELGRAVAPVPYLGSAVVATTALLACDASDLLRRLAGDHMIAALAVPFSRSPHESPPATATATAGRVAGTITSVADALPADVLLAPAADGLWAVDAEGPGVVRTPVVSLDATRQLCDLTLDGAPGERIADGDAGRAAVRAALTVGAALLAAEQLGVASWCLERTVAYVKERRQFGRPVGSFQAVKHRLADLWVDVTQARAVARYAAACAAAPGAEAEIAAALAQAHCGPVAVTAAEECVQLHGGIGFTWEYPAHLYLKRAKASAIAFGTADRHRKALGDLVDLPAV</sequence>
<dbReference type="InterPro" id="IPR013786">
    <property type="entry name" value="AcylCoA_DH/ox_N"/>
</dbReference>
<accession>A0ABV6MHN9</accession>
<keyword evidence="3" id="KW-0285">Flavoprotein</keyword>
<evidence type="ECO:0000256" key="3">
    <source>
        <dbReference type="ARBA" id="ARBA00022630"/>
    </source>
</evidence>
<dbReference type="PANTHER" id="PTHR43884:SF20">
    <property type="entry name" value="ACYL-COA DEHYDROGENASE FADE28"/>
    <property type="match status" value="1"/>
</dbReference>
<evidence type="ECO:0000313" key="8">
    <source>
        <dbReference type="EMBL" id="MFC0533942.1"/>
    </source>
</evidence>
<evidence type="ECO:0000256" key="4">
    <source>
        <dbReference type="ARBA" id="ARBA00022827"/>
    </source>
</evidence>
<dbReference type="GO" id="GO:0016491">
    <property type="term" value="F:oxidoreductase activity"/>
    <property type="evidence" value="ECO:0007669"/>
    <property type="project" value="UniProtKB-KW"/>
</dbReference>
<dbReference type="Gene3D" id="1.20.140.10">
    <property type="entry name" value="Butyryl-CoA Dehydrogenase, subunit A, domain 3"/>
    <property type="match status" value="1"/>
</dbReference>
<feature type="domain" description="Acyl-CoA dehydrogenase/oxidase C-terminal" evidence="6">
    <location>
        <begin position="215"/>
        <end position="359"/>
    </location>
</feature>
<evidence type="ECO:0000256" key="1">
    <source>
        <dbReference type="ARBA" id="ARBA00001974"/>
    </source>
</evidence>
<dbReference type="SUPFAM" id="SSF56645">
    <property type="entry name" value="Acyl-CoA dehydrogenase NM domain-like"/>
    <property type="match status" value="1"/>
</dbReference>
<dbReference type="Gene3D" id="1.10.540.10">
    <property type="entry name" value="Acyl-CoA dehydrogenase/oxidase, N-terminal domain"/>
    <property type="match status" value="1"/>
</dbReference>
<evidence type="ECO:0000313" key="9">
    <source>
        <dbReference type="Proteomes" id="UP001589867"/>
    </source>
</evidence>
<dbReference type="EC" id="1.-.-.-" evidence="8"/>
<feature type="domain" description="Acyl-CoA dehydrogenase/oxidase N-terminal" evidence="7">
    <location>
        <begin position="13"/>
        <end position="98"/>
    </location>
</feature>
<dbReference type="RefSeq" id="WP_377262180.1">
    <property type="nucleotide sequence ID" value="NZ_JBHLUH010000094.1"/>
</dbReference>
<evidence type="ECO:0000259" key="7">
    <source>
        <dbReference type="Pfam" id="PF02771"/>
    </source>
</evidence>